<organism evidence="1 2">
    <name type="scientific">Eumeta variegata</name>
    <name type="common">Bagworm moth</name>
    <name type="synonym">Eumeta japonica</name>
    <dbReference type="NCBI Taxonomy" id="151549"/>
    <lineage>
        <taxon>Eukaryota</taxon>
        <taxon>Metazoa</taxon>
        <taxon>Ecdysozoa</taxon>
        <taxon>Arthropoda</taxon>
        <taxon>Hexapoda</taxon>
        <taxon>Insecta</taxon>
        <taxon>Pterygota</taxon>
        <taxon>Neoptera</taxon>
        <taxon>Endopterygota</taxon>
        <taxon>Lepidoptera</taxon>
        <taxon>Glossata</taxon>
        <taxon>Ditrysia</taxon>
        <taxon>Tineoidea</taxon>
        <taxon>Psychidae</taxon>
        <taxon>Oiketicinae</taxon>
        <taxon>Eumeta</taxon>
    </lineage>
</organism>
<dbReference type="EMBL" id="BGZK01000388">
    <property type="protein sequence ID" value="GBP40831.1"/>
    <property type="molecule type" value="Genomic_DNA"/>
</dbReference>
<comment type="caution">
    <text evidence="1">The sequence shown here is derived from an EMBL/GenBank/DDBJ whole genome shotgun (WGS) entry which is preliminary data.</text>
</comment>
<evidence type="ECO:0000313" key="1">
    <source>
        <dbReference type="EMBL" id="GBP40831.1"/>
    </source>
</evidence>
<accession>A0A4C1VQB5</accession>
<name>A0A4C1VQB5_EUMVA</name>
<sequence>MAGSTDEMPYSPVFRREVASFTVGFRPLSDSSGGPLPLYRLMPPSSARFLPSDILFLSKKSAMYWLLFLRLCMAMSGGEYVLVALNEAKALCYHLINAANAVKTRKRGDDNLVVVLNKRVDVHEGESSRAQTALSS</sequence>
<gene>
    <name evidence="1" type="ORF">EVAR_87094_1</name>
</gene>
<dbReference type="AlphaFoldDB" id="A0A4C1VQB5"/>
<evidence type="ECO:0000313" key="2">
    <source>
        <dbReference type="Proteomes" id="UP000299102"/>
    </source>
</evidence>
<reference evidence="1 2" key="1">
    <citation type="journal article" date="2019" name="Commun. Biol.">
        <title>The bagworm genome reveals a unique fibroin gene that provides high tensile strength.</title>
        <authorList>
            <person name="Kono N."/>
            <person name="Nakamura H."/>
            <person name="Ohtoshi R."/>
            <person name="Tomita M."/>
            <person name="Numata K."/>
            <person name="Arakawa K."/>
        </authorList>
    </citation>
    <scope>NUCLEOTIDE SEQUENCE [LARGE SCALE GENOMIC DNA]</scope>
</reference>
<dbReference type="Proteomes" id="UP000299102">
    <property type="component" value="Unassembled WGS sequence"/>
</dbReference>
<protein>
    <submittedName>
        <fullName evidence="1">Uncharacterized protein</fullName>
    </submittedName>
</protein>
<proteinExistence type="predicted"/>
<keyword evidence="2" id="KW-1185">Reference proteome</keyword>